<protein>
    <submittedName>
        <fullName evidence="2">Uncharacterized protein</fullName>
    </submittedName>
</protein>
<evidence type="ECO:0000256" key="1">
    <source>
        <dbReference type="SAM" id="MobiDB-lite"/>
    </source>
</evidence>
<sequence>MAYFALGIDNGALLTDEDVGVACYKRRSLDREFSTFLRDALEFIAEARKSRFLRFLATIGEHLNEKNVAVLAKKTFAASSEHENFAEESVSAESVNEGPTGGESFQNLASESSESEMEMDTYGEYYATSEDSPSQPRSPSSSEASISSNDGMSADSDFSEEVCGVFFDQYIWRCEECSTALVDWKCPRGHELRRCKTCGWQLENGPCHGCLGMCGACGGERVDGQCRSCGAGAESEDEDTIVFDELDGLWRCIYCQWEVEADNETDGNCHCLNDKREAHFIDLSDCLDYEPADSCSSEDDSTDSESNSDDEGFIDDAEIPMDEIAPDAAIEAVNLAALYPAGEVAKIMKFVEMAKGAKTAEDKENVEPIASSDDIEILDAPTANELPKLPSNIIDCESMDI</sequence>
<comment type="caution">
    <text evidence="2">The sequence shown here is derived from an EMBL/GenBank/DDBJ whole genome shotgun (WGS) entry which is preliminary data.</text>
</comment>
<feature type="region of interest" description="Disordered" evidence="1">
    <location>
        <begin position="293"/>
        <end position="314"/>
    </location>
</feature>
<keyword evidence="3" id="KW-1185">Reference proteome</keyword>
<name>A0A8H3IER7_9LECA</name>
<gene>
    <name evidence="2" type="ORF">ALECFALPRED_008723</name>
</gene>
<feature type="region of interest" description="Disordered" evidence="1">
    <location>
        <begin position="87"/>
        <end position="113"/>
    </location>
</feature>
<dbReference type="Proteomes" id="UP000664203">
    <property type="component" value="Unassembled WGS sequence"/>
</dbReference>
<reference evidence="2" key="1">
    <citation type="submission" date="2021-03" db="EMBL/GenBank/DDBJ databases">
        <authorList>
            <person name="Tagirdzhanova G."/>
        </authorList>
    </citation>
    <scope>NUCLEOTIDE SEQUENCE</scope>
</reference>
<evidence type="ECO:0000313" key="2">
    <source>
        <dbReference type="EMBL" id="CAF9913220.1"/>
    </source>
</evidence>
<accession>A0A8H3IER7</accession>
<organism evidence="2 3">
    <name type="scientific">Alectoria fallacina</name>
    <dbReference type="NCBI Taxonomy" id="1903189"/>
    <lineage>
        <taxon>Eukaryota</taxon>
        <taxon>Fungi</taxon>
        <taxon>Dikarya</taxon>
        <taxon>Ascomycota</taxon>
        <taxon>Pezizomycotina</taxon>
        <taxon>Lecanoromycetes</taxon>
        <taxon>OSLEUM clade</taxon>
        <taxon>Lecanoromycetidae</taxon>
        <taxon>Lecanorales</taxon>
        <taxon>Lecanorineae</taxon>
        <taxon>Parmeliaceae</taxon>
        <taxon>Alectoria</taxon>
    </lineage>
</organism>
<dbReference type="AlphaFoldDB" id="A0A8H3IER7"/>
<evidence type="ECO:0000313" key="3">
    <source>
        <dbReference type="Proteomes" id="UP000664203"/>
    </source>
</evidence>
<dbReference type="OrthoDB" id="5371945at2759"/>
<proteinExistence type="predicted"/>
<feature type="compositionally biased region" description="Low complexity" evidence="1">
    <location>
        <begin position="87"/>
        <end position="97"/>
    </location>
</feature>
<feature type="region of interest" description="Disordered" evidence="1">
    <location>
        <begin position="127"/>
        <end position="153"/>
    </location>
</feature>
<feature type="compositionally biased region" description="Low complexity" evidence="1">
    <location>
        <begin position="129"/>
        <end position="148"/>
    </location>
</feature>
<dbReference type="EMBL" id="CAJPDR010000061">
    <property type="protein sequence ID" value="CAF9913220.1"/>
    <property type="molecule type" value="Genomic_DNA"/>
</dbReference>